<keyword evidence="3" id="KW-1185">Reference proteome</keyword>
<feature type="compositionally biased region" description="Acidic residues" evidence="1">
    <location>
        <begin position="443"/>
        <end position="454"/>
    </location>
</feature>
<dbReference type="EMBL" id="JAECZO010000045">
    <property type="protein sequence ID" value="KAK7194951.1"/>
    <property type="molecule type" value="Genomic_DNA"/>
</dbReference>
<feature type="compositionally biased region" description="Low complexity" evidence="1">
    <location>
        <begin position="1685"/>
        <end position="1695"/>
    </location>
</feature>
<protein>
    <submittedName>
        <fullName evidence="2">Uncharacterized protein</fullName>
    </submittedName>
</protein>
<feature type="compositionally biased region" description="Low complexity" evidence="1">
    <location>
        <begin position="215"/>
        <end position="227"/>
    </location>
</feature>
<proteinExistence type="predicted"/>
<sequence length="1965" mass="206625">MGCANEKLHGQQIAYQRDFLGACWNSSLGDDEANEFLASRWMGVSRQVMGLHTTNHCFVVRALSKEEKSSAAASVANPGGGAGAAPDDPTGAQPGLRGYVSAHLPTAGTGKTAADSGALRAVMKEAIELEKVIYNGHPYLQRHELSVHSGVVFRCAPARRLYHRLSFVAEARALSRGSAPPPQQEQQQQQQQQQKRRESPRTPLVVSSNEATPAGRSSNSSGGRTRSALTLHGSSGRRATQRDGDGAAAVGMPALRLGSAVARRGDWVTGDPLSEANNYPIEDRDVDGVVASQPPVVVASITAMELQALPPNAELCFGGWLYVSLQDEQERLRRSLERYDARRQRRSATATTATTAAAAALGAGASMVSSMWQSPSASLRDSPPLGPRGEGLRRHSARVDRSRRASVDGEDPFLRAAAAGRSMVAEQEQRQQRRRRSRRDNASEGDDDDEEDEDLSTRSRRLTAAAASTVLEEQEAEERQTRPLDATVAAAPEADTTPVEEAVLQQQQLDVQPRSSSATSSPPTMLAVAPSLESPTGAGGAGASPSPALSTPGRKRATSVPPPLLSTPTQHTGKYAQEAMEADALAAAWLPYAYIVVAVPMYECSIVPTSFHTALTRHKAVSLNLANTQSRQAYGVGCITAARYGGVTVVECREKINEDEDAEWVDELLRVGRAAEQRYGAAEARTNPASNSSTHAATAAASSRPGASYTARSRRPSRLMLHDARDEKLRRVKGRIWNKLHRQGLHVVLAATRTADLRQRQRSGAAADELGLTSASAGTPSRSTMFDTAAAMAPFSVEPVADGCSDCKGNPVADDKGVSRPSSSSNSSSSSSSSASSRGRSSASGAPRAGRTTRSDGDGSSHGLWTRLYRSEGRRHQRGDHRQHAGGGDRGAAVPLQVRRPWVEPGHRRDDDFLLRGTFRQIGGIKYMDAESLMDGCPVSELVHGLKRWVLNLLSMPIKARPLCLYLQRYEGIASSLRLLTTQLATTAVAATVASGRVIAPANLSFNLTGGALEDAATSFASPAQAEAMMGGGGGGASTGSFSAASVALANASFAAAAAMHTAPRGLQYNTYYRGPLDPVVRAVLSPEEEAMIAACQTRVLPPVLRAPEPAEAHLPVRSSGSGGDGHGGGGGRRTGGGSAGSAPAPSVLPSVSASVQSRRSARASATESSMLLHPGLQPDIDTTPHAAGEPRSVQPGAAVHADPDAPLPLPPTVEAATPQRSFAAPPPDAALVVPTTITECLLYDDPSLASVVGGGGGGSSFSAANGRALAAAAAALVLGGGIDRVSDGGVNGSFAAPLSGALSFAAPTVSGGGGADVDRLTPPPPQVDDSDGDGVTRVPGSGGADDGAEEGSACRRASPRGRQLLSDDDGDDDVVEDGAAAEESSNAERNWQLADRELRALKSELDEMHYLVATARGELLERLEEAIQLGALFLPHTRPDQVSLTLLTMKMLRQYPDEVPVKEIHTDWMPLLVALLTSSRDHLFCSCAAGGELEHRGTGAALGFLTTYNNVVAHADVCDANKRRQLHDAKTTKYTIDPLPPLPAPRPLHDIAIAPQPVRLSRAMLQEVKRVGMDATGLSFSFSGGSLGVLAGVLHYYADFLRAKYRSEVAAAGGQARDAGATVRDVLARGGFNVILRRVWVWGVSPESTRRRAPPPPPRGATALKKTRRLLQPRRRGRGDDADSTSSTESTAAAWAGEDADRVVTNTAGVVGGSVCSAGQPFRGAEAYALYDAVVYYLRVLEELHLEHHGDPSMAPTGPAKRRSVLMAWRRHKSGAGDAAAAAAAAAPATPAAADTSGAGDASDTAVELVPRFDICVATHYYYKTMLEEARQPRGPPRGSSSLAPAPHDGAQPATAPADARKRSDMKASSTPPPAAAVSRHARAAKAAEAQQAEWERPYCGGEEAMHDSAQQRRAVKKFFKFLTDHYEQWRARTGGGGGGGGDDGGNDRITAAALSKRVHITMK</sequence>
<gene>
    <name evidence="2" type="ORF">NESM_000417600</name>
</gene>
<feature type="compositionally biased region" description="Basic residues" evidence="1">
    <location>
        <begin position="1666"/>
        <end position="1678"/>
    </location>
</feature>
<feature type="compositionally biased region" description="Low complexity" evidence="1">
    <location>
        <begin position="184"/>
        <end position="193"/>
    </location>
</feature>
<dbReference type="Proteomes" id="UP001430356">
    <property type="component" value="Unassembled WGS sequence"/>
</dbReference>
<feature type="compositionally biased region" description="Basic and acidic residues" evidence="1">
    <location>
        <begin position="390"/>
        <end position="407"/>
    </location>
</feature>
<feature type="compositionally biased region" description="Low complexity" evidence="1">
    <location>
        <begin position="819"/>
        <end position="850"/>
    </location>
</feature>
<evidence type="ECO:0000313" key="3">
    <source>
        <dbReference type="Proteomes" id="UP001430356"/>
    </source>
</evidence>
<feature type="region of interest" description="Disordered" evidence="1">
    <location>
        <begin position="374"/>
        <end position="570"/>
    </location>
</feature>
<feature type="region of interest" description="Disordered" evidence="1">
    <location>
        <begin position="1831"/>
        <end position="1891"/>
    </location>
</feature>
<feature type="region of interest" description="Disordered" evidence="1">
    <location>
        <begin position="71"/>
        <end position="98"/>
    </location>
</feature>
<feature type="compositionally biased region" description="Low complexity" evidence="1">
    <location>
        <begin position="1141"/>
        <end position="1170"/>
    </location>
</feature>
<feature type="region of interest" description="Disordered" evidence="1">
    <location>
        <begin position="806"/>
        <end position="897"/>
    </location>
</feature>
<organism evidence="2 3">
    <name type="scientific">Novymonas esmeraldas</name>
    <dbReference type="NCBI Taxonomy" id="1808958"/>
    <lineage>
        <taxon>Eukaryota</taxon>
        <taxon>Discoba</taxon>
        <taxon>Euglenozoa</taxon>
        <taxon>Kinetoplastea</taxon>
        <taxon>Metakinetoplastina</taxon>
        <taxon>Trypanosomatida</taxon>
        <taxon>Trypanosomatidae</taxon>
        <taxon>Novymonas</taxon>
    </lineage>
</organism>
<name>A0AAW0EP25_9TRYP</name>
<feature type="compositionally biased region" description="Low complexity" evidence="1">
    <location>
        <begin position="515"/>
        <end position="524"/>
    </location>
</feature>
<feature type="compositionally biased region" description="Polar residues" evidence="1">
    <location>
        <begin position="504"/>
        <end position="514"/>
    </location>
</feature>
<feature type="region of interest" description="Disordered" evidence="1">
    <location>
        <begin position="1114"/>
        <end position="1214"/>
    </location>
</feature>
<feature type="region of interest" description="Disordered" evidence="1">
    <location>
        <begin position="1647"/>
        <end position="1697"/>
    </location>
</feature>
<feature type="region of interest" description="Disordered" evidence="1">
    <location>
        <begin position="680"/>
        <end position="719"/>
    </location>
</feature>
<feature type="region of interest" description="Disordered" evidence="1">
    <location>
        <begin position="760"/>
        <end position="781"/>
    </location>
</feature>
<accession>A0AAW0EP25</accession>
<reference evidence="2 3" key="1">
    <citation type="journal article" date="2021" name="MBio">
        <title>A New Model Trypanosomatid, Novymonas esmeraldas: Genomic Perception of Its 'Candidatus Pandoraea novymonadis' Endosymbiont.</title>
        <authorList>
            <person name="Zakharova A."/>
            <person name="Saura A."/>
            <person name="Butenko A."/>
            <person name="Podesvova L."/>
            <person name="Warmusova S."/>
            <person name="Kostygov A.Y."/>
            <person name="Nenarokova A."/>
            <person name="Lukes J."/>
            <person name="Opperdoes F.R."/>
            <person name="Yurchenko V."/>
        </authorList>
    </citation>
    <scope>NUCLEOTIDE SEQUENCE [LARGE SCALE GENOMIC DNA]</scope>
    <source>
        <strain evidence="2 3">E262AT.01</strain>
    </source>
</reference>
<feature type="compositionally biased region" description="Low complexity" evidence="1">
    <location>
        <begin position="687"/>
        <end position="708"/>
    </location>
</feature>
<feature type="compositionally biased region" description="Low complexity" evidence="1">
    <location>
        <begin position="462"/>
        <end position="471"/>
    </location>
</feature>
<feature type="compositionally biased region" description="Acidic residues" evidence="1">
    <location>
        <begin position="1367"/>
        <end position="1381"/>
    </location>
</feature>
<feature type="compositionally biased region" description="Low complexity" evidence="1">
    <location>
        <begin position="543"/>
        <end position="552"/>
    </location>
</feature>
<feature type="region of interest" description="Disordered" evidence="1">
    <location>
        <begin position="1310"/>
        <end position="1390"/>
    </location>
</feature>
<evidence type="ECO:0000313" key="2">
    <source>
        <dbReference type="EMBL" id="KAK7194951.1"/>
    </source>
</evidence>
<feature type="region of interest" description="Disordered" evidence="1">
    <location>
        <begin position="174"/>
        <end position="248"/>
    </location>
</feature>
<feature type="compositionally biased region" description="Low complexity" evidence="1">
    <location>
        <begin position="84"/>
        <end position="95"/>
    </location>
</feature>
<comment type="caution">
    <text evidence="2">The sequence shown here is derived from an EMBL/GenBank/DDBJ whole genome shotgun (WGS) entry which is preliminary data.</text>
</comment>
<feature type="compositionally biased region" description="Gly residues" evidence="1">
    <location>
        <begin position="1121"/>
        <end position="1140"/>
    </location>
</feature>
<evidence type="ECO:0000256" key="1">
    <source>
        <dbReference type="SAM" id="MobiDB-lite"/>
    </source>
</evidence>